<organism evidence="2 3">
    <name type="scientific">Leucobacter alluvii</name>
    <dbReference type="NCBI Taxonomy" id="340321"/>
    <lineage>
        <taxon>Bacteria</taxon>
        <taxon>Bacillati</taxon>
        <taxon>Actinomycetota</taxon>
        <taxon>Actinomycetes</taxon>
        <taxon>Micrococcales</taxon>
        <taxon>Microbacteriaceae</taxon>
        <taxon>Leucobacter</taxon>
    </lineage>
</organism>
<feature type="domain" description="Stress-response A/B barrel" evidence="1">
    <location>
        <begin position="3"/>
        <end position="95"/>
    </location>
</feature>
<protein>
    <submittedName>
        <fullName evidence="2">Dabb family protein</fullName>
    </submittedName>
</protein>
<evidence type="ECO:0000313" key="3">
    <source>
        <dbReference type="Proteomes" id="UP001501084"/>
    </source>
</evidence>
<gene>
    <name evidence="2" type="ORF">GCM10009786_27470</name>
</gene>
<dbReference type="Gene3D" id="3.30.70.100">
    <property type="match status" value="1"/>
</dbReference>
<dbReference type="RefSeq" id="WP_200330336.1">
    <property type="nucleotide sequence ID" value="NZ_BAAAOP010000012.1"/>
</dbReference>
<proteinExistence type="predicted"/>
<evidence type="ECO:0000259" key="1">
    <source>
        <dbReference type="PROSITE" id="PS51502"/>
    </source>
</evidence>
<evidence type="ECO:0000313" key="2">
    <source>
        <dbReference type="EMBL" id="GAA2190384.1"/>
    </source>
</evidence>
<reference evidence="2 3" key="1">
    <citation type="journal article" date="2019" name="Int. J. Syst. Evol. Microbiol.">
        <title>The Global Catalogue of Microorganisms (GCM) 10K type strain sequencing project: providing services to taxonomists for standard genome sequencing and annotation.</title>
        <authorList>
            <consortium name="The Broad Institute Genomics Platform"/>
            <consortium name="The Broad Institute Genome Sequencing Center for Infectious Disease"/>
            <person name="Wu L."/>
            <person name="Ma J."/>
        </authorList>
    </citation>
    <scope>NUCLEOTIDE SEQUENCE [LARGE SCALE GENOMIC DNA]</scope>
    <source>
        <strain evidence="2 3">JCM 14919</strain>
    </source>
</reference>
<comment type="caution">
    <text evidence="2">The sequence shown here is derived from an EMBL/GenBank/DDBJ whole genome shotgun (WGS) entry which is preliminary data.</text>
</comment>
<dbReference type="InterPro" id="IPR013097">
    <property type="entry name" value="Dabb"/>
</dbReference>
<accession>A0ABN3B8Z1</accession>
<sequence>MPIQHTVVFRLIHASGSSEEAEFLESAARDLAQIPGVNGFTVQRQISPKSGLEWQFSMVFLDESAFRAYNDHPAHVEFVRARWAVEVAEFQEYDFVVHVSSDER</sequence>
<dbReference type="Pfam" id="PF07876">
    <property type="entry name" value="Dabb"/>
    <property type="match status" value="1"/>
</dbReference>
<dbReference type="PROSITE" id="PS51502">
    <property type="entry name" value="S_R_A_B_BARREL"/>
    <property type="match status" value="1"/>
</dbReference>
<dbReference type="InterPro" id="IPR011008">
    <property type="entry name" value="Dimeric_a/b-barrel"/>
</dbReference>
<dbReference type="SUPFAM" id="SSF54909">
    <property type="entry name" value="Dimeric alpha+beta barrel"/>
    <property type="match status" value="1"/>
</dbReference>
<name>A0ABN3B8Z1_9MICO</name>
<dbReference type="SMART" id="SM00886">
    <property type="entry name" value="Dabb"/>
    <property type="match status" value="1"/>
</dbReference>
<dbReference type="Proteomes" id="UP001501084">
    <property type="component" value="Unassembled WGS sequence"/>
</dbReference>
<dbReference type="EMBL" id="BAAAOP010000012">
    <property type="protein sequence ID" value="GAA2190384.1"/>
    <property type="molecule type" value="Genomic_DNA"/>
</dbReference>
<keyword evidence="3" id="KW-1185">Reference proteome</keyword>